<evidence type="ECO:0000256" key="1">
    <source>
        <dbReference type="ARBA" id="ARBA00004379"/>
    </source>
</evidence>
<keyword evidence="5" id="KW-0472">Membrane</keyword>
<name>A0A8S5UBC4_9VIRU</name>
<comment type="subcellular location">
    <subcellularLocation>
        <location evidence="1">Host membrane</location>
        <topology evidence="1">Single-pass membrane protein</topology>
    </subcellularLocation>
</comment>
<evidence type="ECO:0000256" key="4">
    <source>
        <dbReference type="ARBA" id="ARBA00022989"/>
    </source>
</evidence>
<dbReference type="EMBL" id="BK016060">
    <property type="protein sequence ID" value="DAF91731.1"/>
    <property type="molecule type" value="Genomic_DNA"/>
</dbReference>
<protein>
    <submittedName>
        <fullName evidence="7">Zonular occludens toxin</fullName>
    </submittedName>
</protein>
<organism evidence="7">
    <name type="scientific">Inoviridae sp. ctJfE44</name>
    <dbReference type="NCBI Taxonomy" id="2825779"/>
    <lineage>
        <taxon>Viruses</taxon>
        <taxon>Monodnaviria</taxon>
        <taxon>Loebvirae</taxon>
        <taxon>Hofneiviricota</taxon>
        <taxon>Faserviricetes</taxon>
        <taxon>Tubulavirales</taxon>
        <taxon>Inoviridae</taxon>
    </lineage>
</organism>
<evidence type="ECO:0000256" key="5">
    <source>
        <dbReference type="ARBA" id="ARBA00023136"/>
    </source>
</evidence>
<keyword evidence="3" id="KW-1043">Host membrane</keyword>
<sequence>MAISLYSGTPGSYKSYHATADIVHWLGSGRNVISNYPVNVKKYYKNRKNLGKFIFLRNSDFTINFLLNFAKENHKPGKLKAQTLIVIDEASIMFNARQFDRKDRMEWVNFFANHRHFNFDVILIAQNDRMLDRQIRGLLEYDIKHRALRNWNLAMALISIACRGLFHCVEYWYPCKIKTSTQLKRFNKKIADCYDTMALFNFTDDKKSDVQNKTNKTNLKSSFFDKSNIKLDKSKIKEAFNNEQCVEVSEKT</sequence>
<keyword evidence="2" id="KW-0812">Transmembrane</keyword>
<accession>A0A8S5UBC4</accession>
<dbReference type="InterPro" id="IPR008900">
    <property type="entry name" value="Zot_N"/>
</dbReference>
<evidence type="ECO:0000256" key="2">
    <source>
        <dbReference type="ARBA" id="ARBA00022692"/>
    </source>
</evidence>
<dbReference type="InterPro" id="IPR027417">
    <property type="entry name" value="P-loop_NTPase"/>
</dbReference>
<keyword evidence="4" id="KW-1133">Transmembrane helix</keyword>
<dbReference type="GO" id="GO:0033644">
    <property type="term" value="C:host cell membrane"/>
    <property type="evidence" value="ECO:0007669"/>
    <property type="project" value="UniProtKB-SubCell"/>
</dbReference>
<evidence type="ECO:0000256" key="3">
    <source>
        <dbReference type="ARBA" id="ARBA00022870"/>
    </source>
</evidence>
<evidence type="ECO:0000313" key="7">
    <source>
        <dbReference type="EMBL" id="DAF91731.1"/>
    </source>
</evidence>
<reference evidence="7" key="1">
    <citation type="journal article" date="2021" name="Proc. Natl. Acad. Sci. U.S.A.">
        <title>A Catalog of Tens of Thousands of Viruses from Human Metagenomes Reveals Hidden Associations with Chronic Diseases.</title>
        <authorList>
            <person name="Tisza M.J."/>
            <person name="Buck C.B."/>
        </authorList>
    </citation>
    <scope>NUCLEOTIDE SEQUENCE</scope>
    <source>
        <strain evidence="7">CtJfE44</strain>
    </source>
</reference>
<proteinExistence type="predicted"/>
<feature type="domain" description="Zona occludens toxin N-terminal" evidence="6">
    <location>
        <begin position="2"/>
        <end position="148"/>
    </location>
</feature>
<dbReference type="Gene3D" id="3.40.50.300">
    <property type="entry name" value="P-loop containing nucleotide triphosphate hydrolases"/>
    <property type="match status" value="1"/>
</dbReference>
<dbReference type="Pfam" id="PF05707">
    <property type="entry name" value="Zot"/>
    <property type="match status" value="1"/>
</dbReference>
<evidence type="ECO:0000259" key="6">
    <source>
        <dbReference type="Pfam" id="PF05707"/>
    </source>
</evidence>